<reference evidence="1" key="1">
    <citation type="submission" date="2022-12" db="EMBL/GenBank/DDBJ databases">
        <title>Reference genome sequencing for broad-spectrum identification of bacterial and archaeal isolates by mass spectrometry.</title>
        <authorList>
            <person name="Sekiguchi Y."/>
            <person name="Tourlousse D.M."/>
        </authorList>
    </citation>
    <scope>NUCLEOTIDE SEQUENCE</scope>
    <source>
        <strain evidence="1">5-2</strain>
    </source>
</reference>
<dbReference type="EMBL" id="BSDQ01000001">
    <property type="protein sequence ID" value="GLI30370.1"/>
    <property type="molecule type" value="Genomic_DNA"/>
</dbReference>
<accession>A0ABQ5RHR0</accession>
<evidence type="ECO:0000313" key="2">
    <source>
        <dbReference type="Proteomes" id="UP001144451"/>
    </source>
</evidence>
<dbReference type="Proteomes" id="UP001144451">
    <property type="component" value="Unassembled WGS sequence"/>
</dbReference>
<name>A0ABQ5RHR0_9MICO</name>
<proteinExistence type="predicted"/>
<evidence type="ECO:0000313" key="1">
    <source>
        <dbReference type="EMBL" id="GLI30370.1"/>
    </source>
</evidence>
<keyword evidence="2" id="KW-1185">Reference proteome</keyword>
<sequence length="114" mass="12915">MPRAPRRPCPVPGCPDTIGVGERYCTEHASRHERVRGTRQQRGYGREHEVERARWAPIVATGTARCVRCGEYIAPDAEWSPDHTDDRTGYLGPAHRRCNLRAAGRAVRWRGNAR</sequence>
<protein>
    <recommendedName>
        <fullName evidence="3">HNH endonuclease</fullName>
    </recommendedName>
</protein>
<evidence type="ECO:0008006" key="3">
    <source>
        <dbReference type="Google" id="ProtNLM"/>
    </source>
</evidence>
<gene>
    <name evidence="1" type="ORF">BCONGLO52_12110</name>
</gene>
<comment type="caution">
    <text evidence="1">The sequence shown here is derived from an EMBL/GenBank/DDBJ whole genome shotgun (WGS) entry which is preliminary data.</text>
</comment>
<organism evidence="1 2">
    <name type="scientific">Brachybacterium conglomeratum</name>
    <dbReference type="NCBI Taxonomy" id="47846"/>
    <lineage>
        <taxon>Bacteria</taxon>
        <taxon>Bacillati</taxon>
        <taxon>Actinomycetota</taxon>
        <taxon>Actinomycetes</taxon>
        <taxon>Micrococcales</taxon>
        <taxon>Dermabacteraceae</taxon>
        <taxon>Brachybacterium</taxon>
    </lineage>
</organism>